<organism evidence="2">
    <name type="scientific">uncultured Gemmatimonadaceae bacterium</name>
    <dbReference type="NCBI Taxonomy" id="246130"/>
    <lineage>
        <taxon>Bacteria</taxon>
        <taxon>Pseudomonadati</taxon>
        <taxon>Gemmatimonadota</taxon>
        <taxon>Gemmatimonadia</taxon>
        <taxon>Gemmatimonadales</taxon>
        <taxon>Gemmatimonadaceae</taxon>
        <taxon>environmental samples</taxon>
    </lineage>
</organism>
<protein>
    <submittedName>
        <fullName evidence="2">Uncharacterized protein</fullName>
    </submittedName>
</protein>
<accession>A0A6J4K2I5</accession>
<name>A0A6J4K2I5_9BACT</name>
<evidence type="ECO:0000313" key="2">
    <source>
        <dbReference type="EMBL" id="CAA9294036.1"/>
    </source>
</evidence>
<reference evidence="2" key="1">
    <citation type="submission" date="2020-02" db="EMBL/GenBank/DDBJ databases">
        <authorList>
            <person name="Meier V. D."/>
        </authorList>
    </citation>
    <scope>NUCLEOTIDE SEQUENCE</scope>
    <source>
        <strain evidence="2">AVDCRST_MAG11</strain>
    </source>
</reference>
<feature type="non-terminal residue" evidence="2">
    <location>
        <position position="1"/>
    </location>
</feature>
<dbReference type="EMBL" id="CADCTU010000083">
    <property type="protein sequence ID" value="CAA9294036.1"/>
    <property type="molecule type" value="Genomic_DNA"/>
</dbReference>
<gene>
    <name evidence="2" type="ORF">AVDCRST_MAG11-338</name>
</gene>
<proteinExistence type="predicted"/>
<evidence type="ECO:0000256" key="1">
    <source>
        <dbReference type="SAM" id="MobiDB-lite"/>
    </source>
</evidence>
<feature type="compositionally biased region" description="Low complexity" evidence="1">
    <location>
        <begin position="1"/>
        <end position="15"/>
    </location>
</feature>
<feature type="non-terminal residue" evidence="2">
    <location>
        <position position="43"/>
    </location>
</feature>
<feature type="region of interest" description="Disordered" evidence="1">
    <location>
        <begin position="1"/>
        <end position="43"/>
    </location>
</feature>
<sequence>CRRDQGYGAPAGAPAARRRGAHAGDRAAATRSAPPAGAPPRSP</sequence>
<feature type="compositionally biased region" description="Low complexity" evidence="1">
    <location>
        <begin position="26"/>
        <end position="35"/>
    </location>
</feature>
<dbReference type="AlphaFoldDB" id="A0A6J4K2I5"/>